<proteinExistence type="inferred from homology"/>
<dbReference type="EMBL" id="CP046620">
    <property type="protein sequence ID" value="QHQ34718.1"/>
    <property type="molecule type" value="Genomic_DNA"/>
</dbReference>
<dbReference type="Pfam" id="PF03938">
    <property type="entry name" value="OmpH"/>
    <property type="match status" value="1"/>
</dbReference>
<dbReference type="GO" id="GO:0005829">
    <property type="term" value="C:cytosol"/>
    <property type="evidence" value="ECO:0007669"/>
    <property type="project" value="TreeGrafter"/>
</dbReference>
<dbReference type="AlphaFoldDB" id="A0A6P1SW95"/>
<dbReference type="RefSeq" id="WP_161861287.1">
    <property type="nucleotide sequence ID" value="NZ_CP046620.1"/>
</dbReference>
<dbReference type="SUPFAM" id="SSF111384">
    <property type="entry name" value="OmpH-like"/>
    <property type="match status" value="1"/>
</dbReference>
<keyword evidence="5" id="KW-1185">Reference proteome</keyword>
<comment type="similarity">
    <text evidence="1">Belongs to the Skp family.</text>
</comment>
<dbReference type="PANTHER" id="PTHR35089">
    <property type="entry name" value="CHAPERONE PROTEIN SKP"/>
    <property type="match status" value="1"/>
</dbReference>
<reference evidence="4 5" key="1">
    <citation type="submission" date="2019-12" db="EMBL/GenBank/DDBJ databases">
        <title>Complete genome sequence of Algicella marina strain 9Alg 56(T) isolated from the red alga Tichocarpus crinitus.</title>
        <authorList>
            <person name="Kim S.-G."/>
            <person name="Nedashkovskaya O.I."/>
        </authorList>
    </citation>
    <scope>NUCLEOTIDE SEQUENCE [LARGE SCALE GENOMIC DNA]</scope>
    <source>
        <strain evidence="4 5">9Alg 56</strain>
    </source>
</reference>
<dbReference type="SMART" id="SM00935">
    <property type="entry name" value="OmpH"/>
    <property type="match status" value="1"/>
</dbReference>
<evidence type="ECO:0000256" key="1">
    <source>
        <dbReference type="ARBA" id="ARBA00009091"/>
    </source>
</evidence>
<feature type="chain" id="PRO_5026741476" evidence="3">
    <location>
        <begin position="25"/>
        <end position="190"/>
    </location>
</feature>
<dbReference type="GO" id="GO:0050821">
    <property type="term" value="P:protein stabilization"/>
    <property type="evidence" value="ECO:0007669"/>
    <property type="project" value="TreeGrafter"/>
</dbReference>
<organism evidence="4 5">
    <name type="scientific">Algicella marina</name>
    <dbReference type="NCBI Taxonomy" id="2683284"/>
    <lineage>
        <taxon>Bacteria</taxon>
        <taxon>Pseudomonadati</taxon>
        <taxon>Pseudomonadota</taxon>
        <taxon>Alphaproteobacteria</taxon>
        <taxon>Rhodobacterales</taxon>
        <taxon>Paracoccaceae</taxon>
        <taxon>Algicella</taxon>
    </lineage>
</organism>
<protein>
    <submittedName>
        <fullName evidence="4">OmpH family outer membrane protein</fullName>
    </submittedName>
</protein>
<dbReference type="PANTHER" id="PTHR35089:SF1">
    <property type="entry name" value="CHAPERONE PROTEIN SKP"/>
    <property type="match status" value="1"/>
</dbReference>
<dbReference type="InterPro" id="IPR005632">
    <property type="entry name" value="Chaperone_Skp"/>
</dbReference>
<dbReference type="Gene3D" id="3.30.910.20">
    <property type="entry name" value="Skp domain"/>
    <property type="match status" value="1"/>
</dbReference>
<dbReference type="Proteomes" id="UP000464495">
    <property type="component" value="Chromosome"/>
</dbReference>
<name>A0A6P1SW95_9RHOB</name>
<evidence type="ECO:0000256" key="3">
    <source>
        <dbReference type="SAM" id="SignalP"/>
    </source>
</evidence>
<evidence type="ECO:0000313" key="5">
    <source>
        <dbReference type="Proteomes" id="UP000464495"/>
    </source>
</evidence>
<evidence type="ECO:0000313" key="4">
    <source>
        <dbReference type="EMBL" id="QHQ34718.1"/>
    </source>
</evidence>
<feature type="signal peptide" evidence="3">
    <location>
        <begin position="1"/>
        <end position="24"/>
    </location>
</feature>
<gene>
    <name evidence="4" type="ORF">GO499_05680</name>
</gene>
<dbReference type="GO" id="GO:0051082">
    <property type="term" value="F:unfolded protein binding"/>
    <property type="evidence" value="ECO:0007669"/>
    <property type="project" value="InterPro"/>
</dbReference>
<sequence length="190" mass="20955">MIRASDLRAGLTALLVALAGPAAAQDEPPPAFLVIEQERLLTDSAAGQAVLAEEEADRNALLEEGRALDAQFEAEEQALTEQRATMDAAAFRELADAFDEKVVATRRDQEQKAANLNRRAEERRREFLQQVQPILLEVLEASGATAVVDRRLVLIFKQELNITSEVIRRLDETLDAVPDGEIPVPDETEN</sequence>
<accession>A0A6P1SW95</accession>
<evidence type="ECO:0000256" key="2">
    <source>
        <dbReference type="ARBA" id="ARBA00022729"/>
    </source>
</evidence>
<dbReference type="InterPro" id="IPR024930">
    <property type="entry name" value="Skp_dom_sf"/>
</dbReference>
<dbReference type="KEGG" id="amaq:GO499_05680"/>
<keyword evidence="2 3" id="KW-0732">Signal</keyword>